<feature type="chain" id="PRO_5005518072" evidence="1">
    <location>
        <begin position="24"/>
        <end position="121"/>
    </location>
</feature>
<dbReference type="EMBL" id="GADI01002971">
    <property type="protein sequence ID" value="JAA70837.1"/>
    <property type="molecule type" value="mRNA"/>
</dbReference>
<organism evidence="2">
    <name type="scientific">Ixodes ricinus</name>
    <name type="common">Common tick</name>
    <name type="synonym">Acarus ricinus</name>
    <dbReference type="NCBI Taxonomy" id="34613"/>
    <lineage>
        <taxon>Eukaryota</taxon>
        <taxon>Metazoa</taxon>
        <taxon>Ecdysozoa</taxon>
        <taxon>Arthropoda</taxon>
        <taxon>Chelicerata</taxon>
        <taxon>Arachnida</taxon>
        <taxon>Acari</taxon>
        <taxon>Parasitiformes</taxon>
        <taxon>Ixodida</taxon>
        <taxon>Ixodoidea</taxon>
        <taxon>Ixodidae</taxon>
        <taxon>Ixodinae</taxon>
        <taxon>Ixodes</taxon>
    </lineage>
</organism>
<reference evidence="2" key="1">
    <citation type="submission" date="2012-12" db="EMBL/GenBank/DDBJ databases">
        <title>Identification and characterization of a phenylalanine ammonia-lyase gene family in Isatis indigotica Fort.</title>
        <authorList>
            <person name="Liu Q."/>
            <person name="Chen J."/>
            <person name="Zhou X."/>
            <person name="Di P."/>
            <person name="Xiao Y."/>
            <person name="Xuan H."/>
            <person name="Zhang L."/>
            <person name="Chen W."/>
        </authorList>
    </citation>
    <scope>NUCLEOTIDE SEQUENCE</scope>
    <source>
        <tissue evidence="2">Salivary gland</tissue>
    </source>
</reference>
<sequence length="121" mass="13254">MLPAIKVQLVVFAVVLILPALQSEELLSGVVDDNDCMDILTDCGEIECPLHGSGTFEDYNPHTCTLECAGNARPKVPPGVCSGDVVTCDSSTRESLRNWRQKLQTTKTGVLKSWCPSFWKK</sequence>
<evidence type="ECO:0000256" key="1">
    <source>
        <dbReference type="SAM" id="SignalP"/>
    </source>
</evidence>
<protein>
    <submittedName>
        <fullName evidence="2">Putative ixodes 10 kDa peptide protein</fullName>
    </submittedName>
</protein>
<accession>A0A0K8RI60</accession>
<dbReference type="AlphaFoldDB" id="A0A0K8RI60"/>
<evidence type="ECO:0000313" key="2">
    <source>
        <dbReference type="EMBL" id="JAA70837.1"/>
    </source>
</evidence>
<proteinExistence type="evidence at transcript level"/>
<name>A0A0K8RI60_IXORI</name>
<keyword evidence="1" id="KW-0732">Signal</keyword>
<feature type="signal peptide" evidence="1">
    <location>
        <begin position="1"/>
        <end position="23"/>
    </location>
</feature>